<evidence type="ECO:0000256" key="1">
    <source>
        <dbReference type="SAM" id="Phobius"/>
    </source>
</evidence>
<evidence type="ECO:0008006" key="4">
    <source>
        <dbReference type="Google" id="ProtNLM"/>
    </source>
</evidence>
<protein>
    <recommendedName>
        <fullName evidence="4">Transmembrane protein 238 like</fullName>
    </recommendedName>
</protein>
<dbReference type="OMA" id="SAFWLMW"/>
<dbReference type="eggNOG" id="ENOG502S3VR">
    <property type="taxonomic scope" value="Eukaryota"/>
</dbReference>
<dbReference type="Pfam" id="PF15125">
    <property type="entry name" value="TMEM238"/>
    <property type="match status" value="1"/>
</dbReference>
<dbReference type="HOGENOM" id="CLU_127999_1_0_1"/>
<keyword evidence="1" id="KW-1133">Transmembrane helix</keyword>
<feature type="transmembrane region" description="Helical" evidence="1">
    <location>
        <begin position="45"/>
        <end position="65"/>
    </location>
</feature>
<dbReference type="Ensembl" id="ENSLACT00000000885.1">
    <property type="protein sequence ID" value="ENSLACP00000000876.1"/>
    <property type="gene ID" value="ENSLACG00000000789.1"/>
</dbReference>
<keyword evidence="1" id="KW-0472">Membrane</keyword>
<dbReference type="EMBL" id="AFYH01244650">
    <property type="status" value="NOT_ANNOTATED_CDS"/>
    <property type="molecule type" value="Genomic_DNA"/>
</dbReference>
<evidence type="ECO:0000313" key="3">
    <source>
        <dbReference type="Proteomes" id="UP000008672"/>
    </source>
</evidence>
<dbReference type="PANTHER" id="PTHR28613">
    <property type="entry name" value="SI:CH211-232M10.4-RELATED"/>
    <property type="match status" value="1"/>
</dbReference>
<proteinExistence type="predicted"/>
<feature type="transmembrane region" description="Helical" evidence="1">
    <location>
        <begin position="12"/>
        <end position="33"/>
    </location>
</feature>
<reference evidence="3" key="1">
    <citation type="submission" date="2011-08" db="EMBL/GenBank/DDBJ databases">
        <title>The draft genome of Latimeria chalumnae.</title>
        <authorList>
            <person name="Di Palma F."/>
            <person name="Alfoldi J."/>
            <person name="Johnson J."/>
            <person name="Berlin A."/>
            <person name="Gnerre S."/>
            <person name="Jaffe D."/>
            <person name="MacCallum I."/>
            <person name="Young S."/>
            <person name="Walker B.J."/>
            <person name="Lander E."/>
            <person name="Lindblad-Toh K."/>
        </authorList>
    </citation>
    <scope>NUCLEOTIDE SEQUENCE [LARGE SCALE GENOMIC DNA]</scope>
    <source>
        <strain evidence="3">Wild caught</strain>
    </source>
</reference>
<dbReference type="AlphaFoldDB" id="H2ZU05"/>
<dbReference type="GeneTree" id="ENSGT00940000162720"/>
<organism evidence="2 3">
    <name type="scientific">Latimeria chalumnae</name>
    <name type="common">Coelacanth</name>
    <dbReference type="NCBI Taxonomy" id="7897"/>
    <lineage>
        <taxon>Eukaryota</taxon>
        <taxon>Metazoa</taxon>
        <taxon>Chordata</taxon>
        <taxon>Craniata</taxon>
        <taxon>Vertebrata</taxon>
        <taxon>Euteleostomi</taxon>
        <taxon>Coelacanthiformes</taxon>
        <taxon>Coelacanthidae</taxon>
        <taxon>Latimeria</taxon>
    </lineage>
</organism>
<reference evidence="2" key="2">
    <citation type="submission" date="2025-08" db="UniProtKB">
        <authorList>
            <consortium name="Ensembl"/>
        </authorList>
    </citation>
    <scope>IDENTIFICATION</scope>
</reference>
<dbReference type="Proteomes" id="UP000008672">
    <property type="component" value="Unassembled WGS sequence"/>
</dbReference>
<evidence type="ECO:0000313" key="2">
    <source>
        <dbReference type="Ensembl" id="ENSLACP00000000876.1"/>
    </source>
</evidence>
<keyword evidence="3" id="KW-1185">Reference proteome</keyword>
<dbReference type="InterPro" id="IPR029365">
    <property type="entry name" value="TMEM238"/>
</dbReference>
<accession>H2ZU05</accession>
<dbReference type="InParanoid" id="H2ZU05"/>
<name>H2ZU05_LATCH</name>
<sequence>MSSKGIGRCRIVFCLAIGFDVVGLIMLLTGIFSNVQLGGRFLGDFLIYTGSLIIFLSLVWWIFWYTCNIEVSLEKLEKDPLVKKKNLAQLARKFSERLSQKGGDSF</sequence>
<reference evidence="2" key="3">
    <citation type="submission" date="2025-09" db="UniProtKB">
        <authorList>
            <consortium name="Ensembl"/>
        </authorList>
    </citation>
    <scope>IDENTIFICATION</scope>
</reference>
<dbReference type="PANTHER" id="PTHR28613:SF7">
    <property type="entry name" value="TRANSMEMBRANE PROTEIN 238"/>
    <property type="match status" value="1"/>
</dbReference>
<dbReference type="STRING" id="7897.ENSLACP00000000876"/>
<keyword evidence="1" id="KW-0812">Transmembrane</keyword>